<dbReference type="Proteomes" id="UP000284822">
    <property type="component" value="Unassembled WGS sequence"/>
</dbReference>
<dbReference type="PANTHER" id="PTHR10363:SF2">
    <property type="entry name" value="BLEOMYCIN HYDROLASE"/>
    <property type="match status" value="1"/>
</dbReference>
<feature type="active site" evidence="6">
    <location>
        <position position="386"/>
    </location>
</feature>
<dbReference type="InterPro" id="IPR004134">
    <property type="entry name" value="Peptidase_C1B"/>
</dbReference>
<dbReference type="GO" id="GO:0070005">
    <property type="term" value="F:cysteine-type aminopeptidase activity"/>
    <property type="evidence" value="ECO:0007669"/>
    <property type="project" value="InterPro"/>
</dbReference>
<feature type="active site" evidence="6">
    <location>
        <position position="70"/>
    </location>
</feature>
<evidence type="ECO:0000256" key="2">
    <source>
        <dbReference type="ARBA" id="ARBA00022670"/>
    </source>
</evidence>
<dbReference type="AlphaFoldDB" id="A0A3R6YNN2"/>
<dbReference type="InterPro" id="IPR000169">
    <property type="entry name" value="Pept_cys_AS"/>
</dbReference>
<evidence type="ECO:0000256" key="4">
    <source>
        <dbReference type="ARBA" id="ARBA00022807"/>
    </source>
</evidence>
<keyword evidence="3 5" id="KW-0378">Hydrolase</keyword>
<organism evidence="7 8">
    <name type="scientific">Bombilactobacillus bombi</name>
    <dbReference type="NCBI Taxonomy" id="1303590"/>
    <lineage>
        <taxon>Bacteria</taxon>
        <taxon>Bacillati</taxon>
        <taxon>Bacillota</taxon>
        <taxon>Bacilli</taxon>
        <taxon>Lactobacillales</taxon>
        <taxon>Lactobacillaceae</taxon>
        <taxon>Bombilactobacillus</taxon>
    </lineage>
</organism>
<dbReference type="PANTHER" id="PTHR10363">
    <property type="entry name" value="BLEOMYCIN HYDROLASE"/>
    <property type="match status" value="1"/>
</dbReference>
<keyword evidence="2 5" id="KW-0645">Protease</keyword>
<reference evidence="7 8" key="1">
    <citation type="submission" date="2018-07" db="EMBL/GenBank/DDBJ databases">
        <title>Genome sequences of six Lactobacillus spp. isolated from bumble bee guts.</title>
        <authorList>
            <person name="Motta E.V.S."/>
            <person name="Moran N.A."/>
        </authorList>
    </citation>
    <scope>NUCLEOTIDE SEQUENCE [LARGE SCALE GENOMIC DNA]</scope>
    <source>
        <strain evidence="7 8">LV-8.1</strain>
    </source>
</reference>
<sequence length="447" mass="50953">MVKTIDATSLQKFAAEFDKTPAANVIKNSVANNGIYKSSTTLKSKVSMDPTFSIELDTGKVTDQKQSGLCWVFAALNTLRHPMQAKFKIKDFELSQGYVFFWDKLEKSNYFYENVIKTADLPIGDRKVDFLMATPQQDGGQWNMVCGLFEKYGVVPKSVMPDTASRTNSSELNQVLNLKLRKDAVKLRQLVNDDVPEHDVEAQKEQMLSEVYRMLVYAIGEPPTHFDWSYRDDEHNFHRENNITPQAFYQKYIDLNLPEYISTINAPTQDKPYNHVYTVELLGNVVGGRQVRHLNLDLADFKQAAVKQLQAGEAIWFGSDVVQMSDRKAGIMDTAIYDLDGLFNIDFSMTKAQRLDYGESMMDHAMVLTGVDLDNEGHPTKWKVENSWGEKVGTKGYFVMSDAWFDQFVYQLVINKKYLPENLQQAYDQEKDSPKVLAPWDPMGALA</sequence>
<evidence type="ECO:0000313" key="7">
    <source>
        <dbReference type="EMBL" id="RHW45089.1"/>
    </source>
</evidence>
<dbReference type="InterPro" id="IPR038765">
    <property type="entry name" value="Papain-like_cys_pep_sf"/>
</dbReference>
<dbReference type="GO" id="GO:0043418">
    <property type="term" value="P:homocysteine catabolic process"/>
    <property type="evidence" value="ECO:0007669"/>
    <property type="project" value="TreeGrafter"/>
</dbReference>
<dbReference type="EMBL" id="QOCS01000022">
    <property type="protein sequence ID" value="RHW45089.1"/>
    <property type="molecule type" value="Genomic_DNA"/>
</dbReference>
<feature type="active site" evidence="6">
    <location>
        <position position="364"/>
    </location>
</feature>
<comment type="subcellular location">
    <subcellularLocation>
        <location evidence="1">Cytoplasm</location>
    </subcellularLocation>
</comment>
<dbReference type="InterPro" id="IPR025660">
    <property type="entry name" value="Pept_his_AS"/>
</dbReference>
<dbReference type="PROSITE" id="PS00639">
    <property type="entry name" value="THIOL_PROTEASE_HIS"/>
    <property type="match status" value="1"/>
</dbReference>
<dbReference type="Gene3D" id="3.90.70.10">
    <property type="entry name" value="Cysteine proteinases"/>
    <property type="match status" value="1"/>
</dbReference>
<dbReference type="GO" id="GO:0009636">
    <property type="term" value="P:response to toxic substance"/>
    <property type="evidence" value="ECO:0007669"/>
    <property type="project" value="TreeGrafter"/>
</dbReference>
<dbReference type="CDD" id="cd00585">
    <property type="entry name" value="Peptidase_C1B"/>
    <property type="match status" value="1"/>
</dbReference>
<evidence type="ECO:0000313" key="8">
    <source>
        <dbReference type="Proteomes" id="UP000284822"/>
    </source>
</evidence>
<proteinExistence type="inferred from homology"/>
<dbReference type="PIRSF" id="PIRSF005700">
    <property type="entry name" value="PepC"/>
    <property type="match status" value="1"/>
</dbReference>
<keyword evidence="5 7" id="KW-0031">Aminopeptidase</keyword>
<gene>
    <name evidence="7" type="ORF">DS832_08210</name>
</gene>
<dbReference type="PROSITE" id="PS00139">
    <property type="entry name" value="THIOL_PROTEASE_CYS"/>
    <property type="match status" value="1"/>
</dbReference>
<dbReference type="GO" id="GO:0005737">
    <property type="term" value="C:cytoplasm"/>
    <property type="evidence" value="ECO:0007669"/>
    <property type="project" value="UniProtKB-SubCell"/>
</dbReference>
<evidence type="ECO:0000256" key="6">
    <source>
        <dbReference type="PIRSR" id="PIRSR005700-1"/>
    </source>
</evidence>
<comment type="similarity">
    <text evidence="5">Belongs to the peptidase C1 family.</text>
</comment>
<evidence type="ECO:0000256" key="1">
    <source>
        <dbReference type="ARBA" id="ARBA00004496"/>
    </source>
</evidence>
<evidence type="ECO:0000256" key="3">
    <source>
        <dbReference type="ARBA" id="ARBA00022801"/>
    </source>
</evidence>
<name>A0A3R6YNN2_9LACO</name>
<dbReference type="GO" id="GO:0006508">
    <property type="term" value="P:proteolysis"/>
    <property type="evidence" value="ECO:0007669"/>
    <property type="project" value="UniProtKB-KW"/>
</dbReference>
<accession>A0A3R6YNN2</accession>
<dbReference type="Pfam" id="PF03051">
    <property type="entry name" value="Peptidase_C1_2"/>
    <property type="match status" value="1"/>
</dbReference>
<keyword evidence="4 5" id="KW-0788">Thiol protease</keyword>
<dbReference type="RefSeq" id="WP_118911143.1">
    <property type="nucleotide sequence ID" value="NZ_QOCS01000022.1"/>
</dbReference>
<evidence type="ECO:0000256" key="5">
    <source>
        <dbReference type="PIRNR" id="PIRNR005700"/>
    </source>
</evidence>
<comment type="caution">
    <text evidence="7">The sequence shown here is derived from an EMBL/GenBank/DDBJ whole genome shotgun (WGS) entry which is preliminary data.</text>
</comment>
<dbReference type="SUPFAM" id="SSF54001">
    <property type="entry name" value="Cysteine proteinases"/>
    <property type="match status" value="1"/>
</dbReference>
<protein>
    <recommendedName>
        <fullName evidence="5">Aminopeptidase</fullName>
    </recommendedName>
</protein>